<keyword evidence="1" id="KW-0812">Transmembrane</keyword>
<evidence type="ECO:0000313" key="2">
    <source>
        <dbReference type="EMBL" id="GMH12833.1"/>
    </source>
</evidence>
<feature type="transmembrane region" description="Helical" evidence="1">
    <location>
        <begin position="61"/>
        <end position="83"/>
    </location>
</feature>
<dbReference type="EMBL" id="BSYO01000012">
    <property type="protein sequence ID" value="GMH12833.1"/>
    <property type="molecule type" value="Genomic_DNA"/>
</dbReference>
<reference evidence="2" key="1">
    <citation type="submission" date="2023-05" db="EMBL/GenBank/DDBJ databases">
        <title>Nepenthes gracilis genome sequencing.</title>
        <authorList>
            <person name="Fukushima K."/>
        </authorList>
    </citation>
    <scope>NUCLEOTIDE SEQUENCE</scope>
    <source>
        <strain evidence="2">SING2019-196</strain>
    </source>
</reference>
<name>A0AAD3SKG1_NEPGR</name>
<keyword evidence="1" id="KW-1133">Transmembrane helix</keyword>
<dbReference type="AlphaFoldDB" id="A0AAD3SKG1"/>
<comment type="caution">
    <text evidence="2">The sequence shown here is derived from an EMBL/GenBank/DDBJ whole genome shotgun (WGS) entry which is preliminary data.</text>
</comment>
<keyword evidence="3" id="KW-1185">Reference proteome</keyword>
<sequence>MVMTRCSIDVNKVGALGFWLWREFLPVLLLLQNCLVVGGPLLNHCLLRSGMHCCPVGTDGLMAHVAGASWLLMWLGYFADLALEKLC</sequence>
<evidence type="ECO:0000313" key="3">
    <source>
        <dbReference type="Proteomes" id="UP001279734"/>
    </source>
</evidence>
<evidence type="ECO:0000256" key="1">
    <source>
        <dbReference type="SAM" id="Phobius"/>
    </source>
</evidence>
<organism evidence="2 3">
    <name type="scientific">Nepenthes gracilis</name>
    <name type="common">Slender pitcher plant</name>
    <dbReference type="NCBI Taxonomy" id="150966"/>
    <lineage>
        <taxon>Eukaryota</taxon>
        <taxon>Viridiplantae</taxon>
        <taxon>Streptophyta</taxon>
        <taxon>Embryophyta</taxon>
        <taxon>Tracheophyta</taxon>
        <taxon>Spermatophyta</taxon>
        <taxon>Magnoliopsida</taxon>
        <taxon>eudicotyledons</taxon>
        <taxon>Gunneridae</taxon>
        <taxon>Pentapetalae</taxon>
        <taxon>Caryophyllales</taxon>
        <taxon>Nepenthaceae</taxon>
        <taxon>Nepenthes</taxon>
    </lineage>
</organism>
<dbReference type="Proteomes" id="UP001279734">
    <property type="component" value="Unassembled WGS sequence"/>
</dbReference>
<protein>
    <submittedName>
        <fullName evidence="2">Uncharacterized protein</fullName>
    </submittedName>
</protein>
<proteinExistence type="predicted"/>
<keyword evidence="1" id="KW-0472">Membrane</keyword>
<accession>A0AAD3SKG1</accession>
<feature type="transmembrane region" description="Helical" evidence="1">
    <location>
        <begin position="20"/>
        <end position="41"/>
    </location>
</feature>
<gene>
    <name evidence="2" type="ORF">Nepgr_014674</name>
</gene>